<accession>A0A128EXN4</accession>
<proteinExistence type="predicted"/>
<evidence type="ECO:0000313" key="1">
    <source>
        <dbReference type="EMBL" id="CZF78985.1"/>
    </source>
</evidence>
<keyword evidence="2" id="KW-1185">Reference proteome</keyword>
<evidence type="ECO:0000313" key="2">
    <source>
        <dbReference type="Proteomes" id="UP000071641"/>
    </source>
</evidence>
<sequence length="103" mass="12089">MKHFNRIKYEKAPKPPLENIDELDPEMLVSKLAQVLECNQAYKDLLDHAHSVIDTQAEYIENRDQQLKDALELNAINDQRLMNYETLISGKQWDALYFVLKGR</sequence>
<dbReference type="EMBL" id="FIZX01000001">
    <property type="protein sequence ID" value="CZF78985.1"/>
    <property type="molecule type" value="Genomic_DNA"/>
</dbReference>
<organism evidence="1 2">
    <name type="scientific">Grimontia celer</name>
    <dbReference type="NCBI Taxonomy" id="1796497"/>
    <lineage>
        <taxon>Bacteria</taxon>
        <taxon>Pseudomonadati</taxon>
        <taxon>Pseudomonadota</taxon>
        <taxon>Gammaproteobacteria</taxon>
        <taxon>Vibrionales</taxon>
        <taxon>Vibrionaceae</taxon>
        <taxon>Grimontia</taxon>
    </lineage>
</organism>
<dbReference type="AlphaFoldDB" id="A0A128EXN4"/>
<reference evidence="2" key="1">
    <citation type="submission" date="2016-02" db="EMBL/GenBank/DDBJ databases">
        <authorList>
            <person name="Rodrigo-Torres Lidia"/>
            <person name="Arahal R.David."/>
        </authorList>
    </citation>
    <scope>NUCLEOTIDE SEQUENCE [LARGE SCALE GENOMIC DNA]</scope>
    <source>
        <strain evidence="2">CECT 9029</strain>
    </source>
</reference>
<name>A0A128EXN4_9GAMM</name>
<gene>
    <name evidence="1" type="ORF">GCE9029_01181</name>
</gene>
<dbReference type="RefSeq" id="WP_062661651.1">
    <property type="nucleotide sequence ID" value="NZ_FIZX01000001.1"/>
</dbReference>
<dbReference type="Proteomes" id="UP000071641">
    <property type="component" value="Unassembled WGS sequence"/>
</dbReference>
<protein>
    <submittedName>
        <fullName evidence="1">Uncharacterized protein</fullName>
    </submittedName>
</protein>